<proteinExistence type="predicted"/>
<accession>F8PBM7</accession>
<reference evidence="1" key="1">
    <citation type="submission" date="2011-04" db="EMBL/GenBank/DDBJ databases">
        <title>Evolution of plant cell wall degrading machinery underlies the functional diversity of forest fungi.</title>
        <authorList>
            <consortium name="US DOE Joint Genome Institute (JGI-PGF)"/>
            <person name="Eastwood D.C."/>
            <person name="Floudas D."/>
            <person name="Binder M."/>
            <person name="Majcherczyk A."/>
            <person name="Schneider P."/>
            <person name="Aerts A."/>
            <person name="Asiegbu F.O."/>
            <person name="Baker S.E."/>
            <person name="Barry K."/>
            <person name="Bendiksby M."/>
            <person name="Blumentritt M."/>
            <person name="Coutinho P.M."/>
            <person name="Cullen D."/>
            <person name="Cullen D."/>
            <person name="Gathman A."/>
            <person name="Goodell B."/>
            <person name="Henrissat B."/>
            <person name="Ihrmark K."/>
            <person name="Kauserud H."/>
            <person name="Kohler A."/>
            <person name="LaButti K."/>
            <person name="Lapidus A."/>
            <person name="Lavin J.L."/>
            <person name="Lee Y.-H."/>
            <person name="Lindquist E."/>
            <person name="Lilly W."/>
            <person name="Lucas S."/>
            <person name="Morin E."/>
            <person name="Murat C."/>
            <person name="Oguiza J.A."/>
            <person name="Park J."/>
            <person name="Pisabarro A.G."/>
            <person name="Riley R."/>
            <person name="Rosling A."/>
            <person name="Salamov A."/>
            <person name="Schmidt O."/>
            <person name="Schmutz J."/>
            <person name="Skrede I."/>
            <person name="Stenlid J."/>
            <person name="Wiebenga A."/>
            <person name="Xie X."/>
            <person name="Kues U."/>
            <person name="Hibbett D.S."/>
            <person name="Hoffmeister D."/>
            <person name="Hogberg N."/>
            <person name="Martin F."/>
            <person name="Grigoriev I.V."/>
            <person name="Watkinson S.C."/>
        </authorList>
    </citation>
    <scope>NUCLEOTIDE SEQUENCE</scope>
    <source>
        <strain evidence="1">S7.9</strain>
    </source>
</reference>
<dbReference type="EMBL" id="GL945443">
    <property type="protein sequence ID" value="EGO19665.1"/>
    <property type="molecule type" value="Genomic_DNA"/>
</dbReference>
<name>F8PBM7_SERL9</name>
<dbReference type="HOGENOM" id="CLU_020999_2_1_1"/>
<dbReference type="RefSeq" id="XP_007323798.1">
    <property type="nucleotide sequence ID" value="XM_007323736.1"/>
</dbReference>
<organism>
    <name type="scientific">Serpula lacrymans var. lacrymans (strain S7.9)</name>
    <name type="common">Dry rot fungus</name>
    <dbReference type="NCBI Taxonomy" id="578457"/>
    <lineage>
        <taxon>Eukaryota</taxon>
        <taxon>Fungi</taxon>
        <taxon>Dikarya</taxon>
        <taxon>Basidiomycota</taxon>
        <taxon>Agaricomycotina</taxon>
        <taxon>Agaricomycetes</taxon>
        <taxon>Agaricomycetidae</taxon>
        <taxon>Boletales</taxon>
        <taxon>Coniophorineae</taxon>
        <taxon>Serpulaceae</taxon>
        <taxon>Serpula</taxon>
    </lineage>
</organism>
<gene>
    <name evidence="1" type="ORF">SERLADRAFT_443133</name>
</gene>
<dbReference type="KEGG" id="sla:SERLADRAFT_443133"/>
<dbReference type="Proteomes" id="UP000008064">
    <property type="component" value="Unassembled WGS sequence"/>
</dbReference>
<evidence type="ECO:0000313" key="1">
    <source>
        <dbReference type="EMBL" id="EGO19665.1"/>
    </source>
</evidence>
<protein>
    <submittedName>
        <fullName evidence="1">Uncharacterized protein</fullName>
    </submittedName>
</protein>
<sequence length="574" mass="63849">MVPPAISIEILFAFSERHSSWIGLFQLMWTQVSSSELSILLREIEKFGLSLSPKSISLPSRPRSLIQSLPNEIWSEIFMAASHNSNIHDSIASPIIISHVCQHWRRISLSTSALWATVLLTHPSENYQLSRTVTWLMRSRRLPLHIHLDFRDPTWNWEEGSHTFGWKNMENVIRLLLPQVSRWETLKLLSDTWAPIYTFLRYTSRVQCAPRLKTIELSRCNAYFAVKGETFRPVSMKEPVSWFSGGKALAGVRRVLLAGVHVDWSHSGLSGLEELELKYHSSDVMPTLQEFTDILAASPKLRRLSILGWGPILSANDSEDSLLSHPPPPSSINSYTCSICLPYLKHFALGFIDVEYTINLLSLFCMPALESLVLEDISRGLSHSADDLDATPLLEYLISAHTSSVPCNSLPSHTGACTPPRCCLPLSNVSSLQIYGVLVTQGTLFHQFLQQLPVLRYLSLSNMEEASLRSLVAQLIDSSTRGPEEPAIVCPTLAELTIKHLDAPTVAGLHSLWADGDFSSLACKIILDFEDGDVSLTPGQRASFIRAGVRLMNEPPNCPSPPCLKCAKGVESCS</sequence>
<dbReference type="GeneID" id="18815852"/>
<dbReference type="OrthoDB" id="3252356at2759"/>
<dbReference type="AlphaFoldDB" id="F8PBM7"/>
<dbReference type="Gene3D" id="1.20.1280.50">
    <property type="match status" value="1"/>
</dbReference>